<dbReference type="Gene3D" id="3.30.9.10">
    <property type="entry name" value="D-Amino Acid Oxidase, subunit A, domain 2"/>
    <property type="match status" value="1"/>
</dbReference>
<feature type="domain" description="FAD dependent oxidoreductase" evidence="1">
    <location>
        <begin position="3"/>
        <end position="339"/>
    </location>
</feature>
<evidence type="ECO:0000313" key="3">
    <source>
        <dbReference type="Proteomes" id="UP000319103"/>
    </source>
</evidence>
<accession>A0A540VXC5</accession>
<gene>
    <name evidence="2" type="ORF">E6W39_03120</name>
</gene>
<dbReference type="Pfam" id="PF01266">
    <property type="entry name" value="DAO"/>
    <property type="match status" value="1"/>
</dbReference>
<dbReference type="Gene3D" id="3.50.50.60">
    <property type="entry name" value="FAD/NAD(P)-binding domain"/>
    <property type="match status" value="1"/>
</dbReference>
<evidence type="ECO:0000313" key="2">
    <source>
        <dbReference type="EMBL" id="TQF01415.1"/>
    </source>
</evidence>
<sequence length="353" mass="36062">MRTAIVGGGLAGAVLAWRLTELGLKPTVFTSEQGRSADATQASGGLLRGFEPDPAAARAAAESLAELRGSPLLRSWAGYRELDSTVVLPPGTDRSSVAAVLRLLDELLPGSAELRELPDLKPFLGLPPDTVAVVERHAGYLSPAALRDAMLEQAVLAGAVVRTDPVVRVGPEGAVRTAAGTGVGYDTVVLATGPWTPSLLAAWGFPAGGLRAKQIQYTLGRGTPPGLGAFVDETSGLYGRPFGSGRFLLGLPTDRWDVDPTALRTDSELVQRVAGCAKARLGSDSWPGADAVTVAAADCYAPSGGLRLRSCLPGSPVLTFTGGTGGAAKYALGAGRSAAAALLCGETPGEDLP</sequence>
<proteinExistence type="predicted"/>
<keyword evidence="3" id="KW-1185">Reference proteome</keyword>
<protein>
    <submittedName>
        <fullName evidence="2">FAD-binding oxidoreductase</fullName>
    </submittedName>
</protein>
<dbReference type="SUPFAM" id="SSF51905">
    <property type="entry name" value="FAD/NAD(P)-binding domain"/>
    <property type="match status" value="1"/>
</dbReference>
<dbReference type="RefSeq" id="WP_141632147.1">
    <property type="nucleotide sequence ID" value="NZ_VIGB01000003.1"/>
</dbReference>
<dbReference type="InterPro" id="IPR006076">
    <property type="entry name" value="FAD-dep_OxRdtase"/>
</dbReference>
<comment type="caution">
    <text evidence="2">The sequence shown here is derived from an EMBL/GenBank/DDBJ whole genome shotgun (WGS) entry which is preliminary data.</text>
</comment>
<organism evidence="2 3">
    <name type="scientific">Kitasatospora acidiphila</name>
    <dbReference type="NCBI Taxonomy" id="2567942"/>
    <lineage>
        <taxon>Bacteria</taxon>
        <taxon>Bacillati</taxon>
        <taxon>Actinomycetota</taxon>
        <taxon>Actinomycetes</taxon>
        <taxon>Kitasatosporales</taxon>
        <taxon>Streptomycetaceae</taxon>
        <taxon>Kitasatospora</taxon>
    </lineage>
</organism>
<dbReference type="EMBL" id="VIGB01000003">
    <property type="protein sequence ID" value="TQF01415.1"/>
    <property type="molecule type" value="Genomic_DNA"/>
</dbReference>
<reference evidence="2 3" key="1">
    <citation type="submission" date="2019-06" db="EMBL/GenBank/DDBJ databases">
        <title>Description of Kitasatospora acidophila sp. nov. isolated from pine grove soil, and reclassification of Streptomyces novaecaesareae to Kitasatospora novaeceasareae comb. nov.</title>
        <authorList>
            <person name="Kim M.J."/>
        </authorList>
    </citation>
    <scope>NUCLEOTIDE SEQUENCE [LARGE SCALE GENOMIC DNA]</scope>
    <source>
        <strain evidence="2 3">MMS16-CNU292</strain>
    </source>
</reference>
<dbReference type="PANTHER" id="PTHR13847">
    <property type="entry name" value="SARCOSINE DEHYDROGENASE-RELATED"/>
    <property type="match status" value="1"/>
</dbReference>
<name>A0A540VXC5_9ACTN</name>
<evidence type="ECO:0000259" key="1">
    <source>
        <dbReference type="Pfam" id="PF01266"/>
    </source>
</evidence>
<dbReference type="OrthoDB" id="9806452at2"/>
<dbReference type="AlphaFoldDB" id="A0A540VXC5"/>
<dbReference type="InterPro" id="IPR036188">
    <property type="entry name" value="FAD/NAD-bd_sf"/>
</dbReference>
<dbReference type="Proteomes" id="UP000319103">
    <property type="component" value="Unassembled WGS sequence"/>
</dbReference>
<dbReference type="GO" id="GO:0005737">
    <property type="term" value="C:cytoplasm"/>
    <property type="evidence" value="ECO:0007669"/>
    <property type="project" value="TreeGrafter"/>
</dbReference>